<proteinExistence type="predicted"/>
<dbReference type="AlphaFoldDB" id="A0A326U7M5"/>
<gene>
    <name evidence="2" type="ORF">EI42_02185</name>
</gene>
<evidence type="ECO:0000313" key="3">
    <source>
        <dbReference type="Proteomes" id="UP000248806"/>
    </source>
</evidence>
<feature type="compositionally biased region" description="Basic and acidic residues" evidence="1">
    <location>
        <begin position="1"/>
        <end position="10"/>
    </location>
</feature>
<feature type="region of interest" description="Disordered" evidence="1">
    <location>
        <begin position="1"/>
        <end position="30"/>
    </location>
</feature>
<evidence type="ECO:0000256" key="1">
    <source>
        <dbReference type="SAM" id="MobiDB-lite"/>
    </source>
</evidence>
<dbReference type="Proteomes" id="UP000248806">
    <property type="component" value="Unassembled WGS sequence"/>
</dbReference>
<sequence>MQEEIKKDLQTNEGPVVETQGTHNSKAEQTSVQGTTFFPVATNVEYKPFQPPAERKAWYLPSSVARIVSAVGLGAALLMPLSSCGRPNEDCPPEATAKPQVNGTTPIKYMASNGAYFLWIPALGGWVPSDDGIHPNPGKLTVGTSGAAGIGTDCYNGG</sequence>
<dbReference type="RefSeq" id="WP_111321752.1">
    <property type="nucleotide sequence ID" value="NZ_BIFX01000003.1"/>
</dbReference>
<name>A0A326U7M5_THEHA</name>
<protein>
    <submittedName>
        <fullName evidence="2">Uncharacterized protein</fullName>
    </submittedName>
</protein>
<evidence type="ECO:0000313" key="2">
    <source>
        <dbReference type="EMBL" id="PZW31088.1"/>
    </source>
</evidence>
<dbReference type="EMBL" id="QKUF01000006">
    <property type="protein sequence ID" value="PZW31088.1"/>
    <property type="molecule type" value="Genomic_DNA"/>
</dbReference>
<accession>A0A326U7M5</accession>
<reference evidence="2 3" key="1">
    <citation type="submission" date="2018-06" db="EMBL/GenBank/DDBJ databases">
        <title>Genomic Encyclopedia of Archaeal and Bacterial Type Strains, Phase II (KMG-II): from individual species to whole genera.</title>
        <authorList>
            <person name="Goeker M."/>
        </authorList>
    </citation>
    <scope>NUCLEOTIDE SEQUENCE [LARGE SCALE GENOMIC DNA]</scope>
    <source>
        <strain evidence="2 3">ATCC BAA-1881</strain>
    </source>
</reference>
<organism evidence="2 3">
    <name type="scientific">Thermosporothrix hazakensis</name>
    <dbReference type="NCBI Taxonomy" id="644383"/>
    <lineage>
        <taxon>Bacteria</taxon>
        <taxon>Bacillati</taxon>
        <taxon>Chloroflexota</taxon>
        <taxon>Ktedonobacteria</taxon>
        <taxon>Ktedonobacterales</taxon>
        <taxon>Thermosporotrichaceae</taxon>
        <taxon>Thermosporothrix</taxon>
    </lineage>
</organism>
<feature type="compositionally biased region" description="Polar residues" evidence="1">
    <location>
        <begin position="19"/>
        <end position="30"/>
    </location>
</feature>
<keyword evidence="3" id="KW-1185">Reference proteome</keyword>
<comment type="caution">
    <text evidence="2">The sequence shown here is derived from an EMBL/GenBank/DDBJ whole genome shotgun (WGS) entry which is preliminary data.</text>
</comment>